<dbReference type="InterPro" id="IPR056789">
    <property type="entry name" value="LRR_R13L1-DRL21"/>
</dbReference>
<evidence type="ECO:0000259" key="3">
    <source>
        <dbReference type="Pfam" id="PF23598"/>
    </source>
</evidence>
<keyword evidence="1" id="KW-0677">Repeat</keyword>
<dbReference type="PANTHER" id="PTHR47186">
    <property type="entry name" value="LEUCINE-RICH REPEAT-CONTAINING PROTEIN 57"/>
    <property type="match status" value="1"/>
</dbReference>
<dbReference type="PANTHER" id="PTHR47186:SF3">
    <property type="entry name" value="OS09G0267800 PROTEIN"/>
    <property type="match status" value="1"/>
</dbReference>
<name>A0A8I7B929_HORVV</name>
<reference evidence="6" key="1">
    <citation type="journal article" date="2012" name="Nature">
        <title>A physical, genetic and functional sequence assembly of the barley genome.</title>
        <authorList>
            <consortium name="The International Barley Genome Sequencing Consortium"/>
            <person name="Mayer K.F."/>
            <person name="Waugh R."/>
            <person name="Brown J.W."/>
            <person name="Schulman A."/>
            <person name="Langridge P."/>
            <person name="Platzer M."/>
            <person name="Fincher G.B."/>
            <person name="Muehlbauer G.J."/>
            <person name="Sato K."/>
            <person name="Close T.J."/>
            <person name="Wise R.P."/>
            <person name="Stein N."/>
        </authorList>
    </citation>
    <scope>NUCLEOTIDE SEQUENCE [LARGE SCALE GENOMIC DNA]</scope>
    <source>
        <strain evidence="6">cv. Morex</strain>
    </source>
</reference>
<feature type="domain" description="R13L1/DRL21-like LRR repeat region" evidence="4">
    <location>
        <begin position="456"/>
        <end position="561"/>
    </location>
</feature>
<dbReference type="Pfam" id="PF23598">
    <property type="entry name" value="LRR_14"/>
    <property type="match status" value="1"/>
</dbReference>
<protein>
    <submittedName>
        <fullName evidence="5">Uncharacterized protein</fullName>
    </submittedName>
</protein>
<dbReference type="InterPro" id="IPR055414">
    <property type="entry name" value="LRR_R13L4/SHOC2-like"/>
</dbReference>
<feature type="region of interest" description="Disordered" evidence="2">
    <location>
        <begin position="765"/>
        <end position="806"/>
    </location>
</feature>
<reference evidence="5" key="2">
    <citation type="submission" date="2020-10" db="EMBL/GenBank/DDBJ databases">
        <authorList>
            <person name="Scholz U."/>
            <person name="Mascher M."/>
            <person name="Fiebig A."/>
        </authorList>
    </citation>
    <scope>NUCLEOTIDE SEQUENCE [LARGE SCALE GENOMIC DNA]</scope>
    <source>
        <strain evidence="5">cv. Morex</strain>
    </source>
</reference>
<dbReference type="Gramene" id="HORVU.MOREX.r3.5HG0480960.1">
    <property type="protein sequence ID" value="HORVU.MOREX.r3.5HG0480960.1"/>
    <property type="gene ID" value="HORVU.MOREX.r3.5HG0480960"/>
</dbReference>
<evidence type="ECO:0000256" key="2">
    <source>
        <dbReference type="SAM" id="MobiDB-lite"/>
    </source>
</evidence>
<proteinExistence type="predicted"/>
<dbReference type="AlphaFoldDB" id="A0A8I7B929"/>
<dbReference type="Pfam" id="PF25019">
    <property type="entry name" value="LRR_R13L1-DRL21"/>
    <property type="match status" value="1"/>
</dbReference>
<dbReference type="SUPFAM" id="SSF52058">
    <property type="entry name" value="L domain-like"/>
    <property type="match status" value="1"/>
</dbReference>
<feature type="compositionally biased region" description="Polar residues" evidence="2">
    <location>
        <begin position="795"/>
        <end position="806"/>
    </location>
</feature>
<evidence type="ECO:0000256" key="1">
    <source>
        <dbReference type="ARBA" id="ARBA00022737"/>
    </source>
</evidence>
<evidence type="ECO:0000313" key="6">
    <source>
        <dbReference type="Proteomes" id="UP000011116"/>
    </source>
</evidence>
<feature type="domain" description="Disease resistance R13L4/SHOC-2-like LRR" evidence="3">
    <location>
        <begin position="226"/>
        <end position="350"/>
    </location>
</feature>
<evidence type="ECO:0000259" key="4">
    <source>
        <dbReference type="Pfam" id="PF25019"/>
    </source>
</evidence>
<dbReference type="SMR" id="A0A8I7B929"/>
<dbReference type="EnsemblPlants" id="HORVU.MOREX.r3.5HG0480960.1">
    <property type="protein sequence ID" value="HORVU.MOREX.r3.5HG0480960.1"/>
    <property type="gene ID" value="HORVU.MOREX.r3.5HG0480960"/>
</dbReference>
<feature type="compositionally biased region" description="Basic residues" evidence="2">
    <location>
        <begin position="784"/>
        <end position="794"/>
    </location>
</feature>
<reference evidence="5" key="3">
    <citation type="submission" date="2022-01" db="UniProtKB">
        <authorList>
            <consortium name="EnsemblPlants"/>
        </authorList>
    </citation>
    <scope>IDENTIFICATION</scope>
    <source>
        <strain evidence="5">subsp. vulgare</strain>
    </source>
</reference>
<organism evidence="5 6">
    <name type="scientific">Hordeum vulgare subsp. vulgare</name>
    <name type="common">Domesticated barley</name>
    <dbReference type="NCBI Taxonomy" id="112509"/>
    <lineage>
        <taxon>Eukaryota</taxon>
        <taxon>Viridiplantae</taxon>
        <taxon>Streptophyta</taxon>
        <taxon>Embryophyta</taxon>
        <taxon>Tracheophyta</taxon>
        <taxon>Spermatophyta</taxon>
        <taxon>Magnoliopsida</taxon>
        <taxon>Liliopsida</taxon>
        <taxon>Poales</taxon>
        <taxon>Poaceae</taxon>
        <taxon>BOP clade</taxon>
        <taxon>Pooideae</taxon>
        <taxon>Triticodae</taxon>
        <taxon>Triticeae</taxon>
        <taxon>Hordeinae</taxon>
        <taxon>Hordeum</taxon>
    </lineage>
</organism>
<evidence type="ECO:0000313" key="5">
    <source>
        <dbReference type="EnsemblPlants" id="HORVU.MOREX.r3.5HG0480960.1"/>
    </source>
</evidence>
<dbReference type="Gene3D" id="3.80.10.10">
    <property type="entry name" value="Ribonuclease Inhibitor"/>
    <property type="match status" value="3"/>
</dbReference>
<keyword evidence="6" id="KW-1185">Reference proteome</keyword>
<dbReference type="SUPFAM" id="SSF52047">
    <property type="entry name" value="RNI-like"/>
    <property type="match status" value="1"/>
</dbReference>
<dbReference type="Proteomes" id="UP000011116">
    <property type="component" value="Chromosome 5H"/>
</dbReference>
<accession>A0A8I7B929</accession>
<dbReference type="InterPro" id="IPR032675">
    <property type="entry name" value="LRR_dom_sf"/>
</dbReference>
<sequence>MPKSSPRSISERFWTYHSFKLQSRLCGKDGNAGAVLLTMHDLVHGLAMAAVGEEFVSEEFIAVARAMDSSHPNEYCRYARLTNSCDRPPGLLSAAQLSALYCSKMDFGDSSYQLPYPNWNLRVLYFQESPMQKLPNFVCQQGQLGHLNLSGCSSLTALPDSFETLLNLHHINLSSCSGLVNLPQSFGKLIKLQHVDLSGCFGLQELPESIGKLTKLLHMYLSACSGLVHLPESFCDLRSLIHLSLSDCTRLKTLPESFGDLISLLHINLSRCHQLVKLPESFGELRQLEHLDLSFWSCFGGIKEILRGLTNLKHLNLSHPCCFPTEPQSLLEGLINVVGELTKLKYLNLSMFLSPILGYQPGEESLKCIEYICELSELEHLDLSHNMFLYDLPKRLAEFTSLCTLDLSNCIRLKSIDKKIGEMGSMKLIVVRNCRGLESYPFMVRSDDGRYSSNLGQLEDVSCKELEISCLENVKSVLEARRTRMARKQKLEKLVLCWTEGCRVSVDSNALLGELLPFAPCNMRCLELHGYNGTDLPTWTSSAESPAIDELLVRKCPKLSFVLPPSSKEGKHPRSLHGPGARRLVISDSDQLMGHTGHLLATPTELVVESCKVPLGDWSLLHHLPGLSRLKIKECHHLTIGSPGISRIPSTLQSICFSWCDNLSSLPEYLGELTGLHELKIKHCKKLTSLPDGMKLLTSLQTLHLIECESMGKLPEWFGSLTSLEKLTIDKCPGIKTLPGIDKLKKLKDPVIEKDTELRKWWDGKAKMLAPSQPKTEENPTGKNIKRAGSRLHRSTSQLPQTEPTR</sequence>